<sequence length="374" mass="42630">MSRHKPISLTQNIDFIFDNKIVDHHYTNFATITSCNITKQYLPDHNVLMQFSNNTKSNIMVCGTAEVLALLEFSIHKKQLKQLKIKYVPDGTVIKSKDALFSIEGSYEDFGWLENLISSILAKRSSTATNCYNILCELNESQDLIINDSCSVDYSLQAYDGYAAAVAGAYLFTTKAQVQFLKDMDHSFEFVDYIPNNMIQQYNGDLKLVIETYLANKKTNNLIVSLNYNNNVINDLENIREHLTNLYAISLDLSDDLIDESLIATFGNIRNFDLNGVNHHLVQHVRKWLDENDAEHIKIIIQSNNISLEDIKRNKRNNIAVDIYALTSNLNDDWVEIGSDLVAFDQVAQAPAGKKLAKNQDDLVAYKFTSWWSF</sequence>
<dbReference type="InterPro" id="IPR037128">
    <property type="entry name" value="Quinolinate_PRibosylTase_N_sf"/>
</dbReference>
<dbReference type="RefSeq" id="WP_038102208.1">
    <property type="nucleotide sequence ID" value="NZ_JFDP01000034.1"/>
</dbReference>
<dbReference type="Pfam" id="PF02749">
    <property type="entry name" value="QRPTase_N"/>
    <property type="match status" value="1"/>
</dbReference>
<dbReference type="AlphaFoldDB" id="A0A084F103"/>
<keyword evidence="3" id="KW-0328">Glycosyltransferase</keyword>
<evidence type="ECO:0000259" key="2">
    <source>
        <dbReference type="Pfam" id="PF02749"/>
    </source>
</evidence>
<dbReference type="SUPFAM" id="SSF51690">
    <property type="entry name" value="Nicotinate/Quinolinate PRTase C-terminal domain-like"/>
    <property type="match status" value="1"/>
</dbReference>
<organism evidence="3 4">
    <name type="scientific">Ureaplasma diversum NCTC 246</name>
    <dbReference type="NCBI Taxonomy" id="1188241"/>
    <lineage>
        <taxon>Bacteria</taxon>
        <taxon>Bacillati</taxon>
        <taxon>Mycoplasmatota</taxon>
        <taxon>Mycoplasmoidales</taxon>
        <taxon>Mycoplasmoidaceae</taxon>
        <taxon>Ureaplasma</taxon>
    </lineage>
</organism>
<name>A0A084F103_9BACT</name>
<reference evidence="3 4" key="1">
    <citation type="submission" date="2014-02" db="EMBL/GenBank/DDBJ databases">
        <title>Genome sequence of Ureaplasma diversum strain 246.</title>
        <authorList>
            <person name="Sirand-Pugnet P."/>
            <person name="Breton M."/>
            <person name="Dordet-Frisoni E."/>
            <person name="Baranowski E."/>
            <person name="Barre A."/>
            <person name="Couture C."/>
            <person name="Dupuy V."/>
            <person name="Gaurivaud P."/>
            <person name="Jacob D."/>
            <person name="Lemaitre C."/>
            <person name="Manso-Silvan L."/>
            <person name="Nikolski M."/>
            <person name="Nouvel L.-X."/>
            <person name="Poumarat F."/>
            <person name="Tardy F."/>
            <person name="Thebault P."/>
            <person name="Theil S."/>
            <person name="Citti C."/>
            <person name="Thiaucourt F."/>
            <person name="Blanchard A."/>
        </authorList>
    </citation>
    <scope>NUCLEOTIDE SEQUENCE [LARGE SCALE GENOMIC DNA]</scope>
    <source>
        <strain evidence="3 4">NCTC 246</strain>
    </source>
</reference>
<proteinExistence type="predicted"/>
<feature type="domain" description="Quinolinate phosphoribosyl transferase N-terminal" evidence="2">
    <location>
        <begin position="46"/>
        <end position="123"/>
    </location>
</feature>
<dbReference type="InterPro" id="IPR036068">
    <property type="entry name" value="Nicotinate_pribotase-like_C"/>
</dbReference>
<comment type="caution">
    <text evidence="3">The sequence shown here is derived from an EMBL/GenBank/DDBJ whole genome shotgun (WGS) entry which is preliminary data.</text>
</comment>
<dbReference type="SUPFAM" id="SSF54675">
    <property type="entry name" value="Nicotinate/Quinolinate PRTase N-terminal domain-like"/>
    <property type="match status" value="1"/>
</dbReference>
<dbReference type="OrthoDB" id="9770610at2"/>
<dbReference type="InterPro" id="IPR053190">
    <property type="entry name" value="NAPRTase-like"/>
</dbReference>
<accession>A0A084F103</accession>
<evidence type="ECO:0000313" key="3">
    <source>
        <dbReference type="EMBL" id="KEZ23895.1"/>
    </source>
</evidence>
<keyword evidence="4" id="KW-1185">Reference proteome</keyword>
<gene>
    <name evidence="3" type="primary">pncB</name>
    <name evidence="3" type="ORF">UDIV_2160</name>
</gene>
<dbReference type="InterPro" id="IPR022412">
    <property type="entry name" value="Quinolinate_PRibosylTrfase_N"/>
</dbReference>
<dbReference type="Gene3D" id="3.20.20.70">
    <property type="entry name" value="Aldolase class I"/>
    <property type="match status" value="1"/>
</dbReference>
<dbReference type="GO" id="GO:0009435">
    <property type="term" value="P:NAD+ biosynthetic process"/>
    <property type="evidence" value="ECO:0007669"/>
    <property type="project" value="InterPro"/>
</dbReference>
<dbReference type="PANTHER" id="PTHR43202:SF1">
    <property type="entry name" value="NICOTINATE PHOSPHORIBOSYLTRANSFERASE"/>
    <property type="match status" value="1"/>
</dbReference>
<evidence type="ECO:0000256" key="1">
    <source>
        <dbReference type="ARBA" id="ARBA00047445"/>
    </source>
</evidence>
<dbReference type="GO" id="GO:0004514">
    <property type="term" value="F:nicotinate-nucleotide diphosphorylase (carboxylating) activity"/>
    <property type="evidence" value="ECO:0007669"/>
    <property type="project" value="UniProtKB-EC"/>
</dbReference>
<dbReference type="InterPro" id="IPR013785">
    <property type="entry name" value="Aldolase_TIM"/>
</dbReference>
<dbReference type="Gene3D" id="3.90.1170.20">
    <property type="entry name" value="Quinolinate phosphoribosyl transferase, N-terminal domain"/>
    <property type="match status" value="1"/>
</dbReference>
<evidence type="ECO:0000313" key="4">
    <source>
        <dbReference type="Proteomes" id="UP000028537"/>
    </source>
</evidence>
<dbReference type="eggNOG" id="COG1488">
    <property type="taxonomic scope" value="Bacteria"/>
</dbReference>
<dbReference type="PROSITE" id="PS51257">
    <property type="entry name" value="PROKAR_LIPOPROTEIN"/>
    <property type="match status" value="1"/>
</dbReference>
<comment type="catalytic activity">
    <reaction evidence="1">
        <text>nicotinate beta-D-ribonucleotide + CO2 + diphosphate = quinolinate + 5-phospho-alpha-D-ribose 1-diphosphate + 2 H(+)</text>
        <dbReference type="Rhea" id="RHEA:12733"/>
        <dbReference type="ChEBI" id="CHEBI:15378"/>
        <dbReference type="ChEBI" id="CHEBI:16526"/>
        <dbReference type="ChEBI" id="CHEBI:29959"/>
        <dbReference type="ChEBI" id="CHEBI:33019"/>
        <dbReference type="ChEBI" id="CHEBI:57502"/>
        <dbReference type="ChEBI" id="CHEBI:58017"/>
        <dbReference type="EC" id="2.4.2.19"/>
    </reaction>
</comment>
<dbReference type="Proteomes" id="UP000028537">
    <property type="component" value="Unassembled WGS sequence"/>
</dbReference>
<dbReference type="PANTHER" id="PTHR43202">
    <property type="entry name" value="NICOTINATE-NUCLEOTIDE PYROPHOSPHORYLASE"/>
    <property type="match status" value="1"/>
</dbReference>
<protein>
    <submittedName>
        <fullName evidence="3">Nicotinic phosphoribosyltransferase</fullName>
    </submittedName>
</protein>
<keyword evidence="3" id="KW-0808">Transferase</keyword>
<dbReference type="EMBL" id="JFDP01000034">
    <property type="protein sequence ID" value="KEZ23895.1"/>
    <property type="molecule type" value="Genomic_DNA"/>
</dbReference>